<keyword evidence="4 8" id="KW-0276">Fatty acid metabolism</keyword>
<dbReference type="Proteomes" id="UP001242903">
    <property type="component" value="Unassembled WGS sequence"/>
</dbReference>
<sequence>MSLDIEEIRQLIADLENSSLREFEVTDGDFNLHLSKNEAASIINPVAATQSTPQAPAAPVDAPHALAQPETASVEIVAPMVGTVYLQPKPEAPMFKQVGDKVTVGETVAVIEAMKLMTEIHSEVSGTISEILVENEEVVDYNKPLYVVKPD</sequence>
<protein>
    <recommendedName>
        <fullName evidence="2 8">Biotin carboxyl carrier protein of acetyl-CoA carboxylase</fullName>
    </recommendedName>
</protein>
<evidence type="ECO:0000313" key="10">
    <source>
        <dbReference type="EMBL" id="MDM7646384.1"/>
    </source>
</evidence>
<dbReference type="InterPro" id="IPR011053">
    <property type="entry name" value="Single_hybrid_motif"/>
</dbReference>
<name>A0ABT7RYJ8_9LACO</name>
<evidence type="ECO:0000256" key="2">
    <source>
        <dbReference type="ARBA" id="ARBA00017562"/>
    </source>
</evidence>
<evidence type="ECO:0000256" key="3">
    <source>
        <dbReference type="ARBA" id="ARBA00022516"/>
    </source>
</evidence>
<organism evidence="10 11">
    <name type="scientific">Leuconostoc falkenbergense</name>
    <dbReference type="NCBI Taxonomy" id="2766470"/>
    <lineage>
        <taxon>Bacteria</taxon>
        <taxon>Bacillati</taxon>
        <taxon>Bacillota</taxon>
        <taxon>Bacilli</taxon>
        <taxon>Lactobacillales</taxon>
        <taxon>Lactobacillaceae</taxon>
        <taxon>Leuconostoc</taxon>
    </lineage>
</organism>
<evidence type="ECO:0000256" key="1">
    <source>
        <dbReference type="ARBA" id="ARBA00005194"/>
    </source>
</evidence>
<dbReference type="NCBIfam" id="TIGR00531">
    <property type="entry name" value="BCCP"/>
    <property type="match status" value="1"/>
</dbReference>
<proteinExistence type="predicted"/>
<dbReference type="EMBL" id="JAUCAQ010000009">
    <property type="protein sequence ID" value="MDM7646384.1"/>
    <property type="molecule type" value="Genomic_DNA"/>
</dbReference>
<evidence type="ECO:0000259" key="9">
    <source>
        <dbReference type="PROSITE" id="PS50968"/>
    </source>
</evidence>
<dbReference type="Pfam" id="PF00364">
    <property type="entry name" value="Biotin_lipoyl"/>
    <property type="match status" value="1"/>
</dbReference>
<dbReference type="Gene3D" id="2.40.50.100">
    <property type="match status" value="1"/>
</dbReference>
<evidence type="ECO:0000313" key="11">
    <source>
        <dbReference type="Proteomes" id="UP001242903"/>
    </source>
</evidence>
<keyword evidence="7 8" id="KW-0092">Biotin</keyword>
<keyword evidence="10" id="KW-0436">Ligase</keyword>
<dbReference type="PROSITE" id="PS50968">
    <property type="entry name" value="BIOTINYL_LIPOYL"/>
    <property type="match status" value="1"/>
</dbReference>
<dbReference type="InterPro" id="IPR001249">
    <property type="entry name" value="AcCoA_biotinCC"/>
</dbReference>
<evidence type="ECO:0000256" key="7">
    <source>
        <dbReference type="ARBA" id="ARBA00023267"/>
    </source>
</evidence>
<dbReference type="PROSITE" id="PS00188">
    <property type="entry name" value="BIOTIN"/>
    <property type="match status" value="1"/>
</dbReference>
<accession>A0ABT7RYJ8</accession>
<comment type="caution">
    <text evidence="10">The sequence shown here is derived from an EMBL/GenBank/DDBJ whole genome shotgun (WGS) entry which is preliminary data.</text>
</comment>
<dbReference type="PRINTS" id="PR01071">
    <property type="entry name" value="ACOABIOTINCC"/>
</dbReference>
<dbReference type="PANTHER" id="PTHR45266:SF3">
    <property type="entry name" value="OXALOACETATE DECARBOXYLASE ALPHA CHAIN"/>
    <property type="match status" value="1"/>
</dbReference>
<dbReference type="CDD" id="cd06850">
    <property type="entry name" value="biotinyl_domain"/>
    <property type="match status" value="1"/>
</dbReference>
<evidence type="ECO:0000256" key="4">
    <source>
        <dbReference type="ARBA" id="ARBA00022832"/>
    </source>
</evidence>
<dbReference type="InterPro" id="IPR000089">
    <property type="entry name" value="Biotin_lipoyl"/>
</dbReference>
<keyword evidence="6 8" id="KW-0275">Fatty acid biosynthesis</keyword>
<comment type="function">
    <text evidence="8">This protein is a component of the acetyl coenzyme A carboxylase complex; first, biotin carboxylase catalyzes the carboxylation of the carrier protein and then the transcarboxylase transfers the carboxyl group to form malonyl-CoA.</text>
</comment>
<feature type="domain" description="Lipoyl-binding" evidence="9">
    <location>
        <begin position="73"/>
        <end position="149"/>
    </location>
</feature>
<dbReference type="PANTHER" id="PTHR45266">
    <property type="entry name" value="OXALOACETATE DECARBOXYLASE ALPHA CHAIN"/>
    <property type="match status" value="1"/>
</dbReference>
<dbReference type="GO" id="GO:0003989">
    <property type="term" value="F:acetyl-CoA carboxylase activity"/>
    <property type="evidence" value="ECO:0007669"/>
    <property type="project" value="UniProtKB-EC"/>
</dbReference>
<comment type="pathway">
    <text evidence="1 8">Lipid metabolism; fatty acid biosynthesis.</text>
</comment>
<keyword evidence="3 8" id="KW-0444">Lipid biosynthesis</keyword>
<reference evidence="10 11" key="1">
    <citation type="submission" date="2023-06" db="EMBL/GenBank/DDBJ databases">
        <title>Draft Genome Sequences of lactic acid bacteria strains isolated from fermented milk products.</title>
        <authorList>
            <person name="Elcheninov A.G."/>
            <person name="Klyukina A."/>
            <person name="Zayulina K.S."/>
            <person name="Gavirova L.A."/>
            <person name="Shcherbakova P.A."/>
            <person name="Shestakov A.I."/>
            <person name="Kublanov I.V."/>
            <person name="Kochetkova T.V."/>
        </authorList>
    </citation>
    <scope>NUCLEOTIDE SEQUENCE [LARGE SCALE GENOMIC DNA]</scope>
    <source>
        <strain evidence="10 11">TOM.81</strain>
    </source>
</reference>
<dbReference type="RefSeq" id="WP_289456172.1">
    <property type="nucleotide sequence ID" value="NZ_JAUCAQ010000009.1"/>
</dbReference>
<dbReference type="InterPro" id="IPR001882">
    <property type="entry name" value="Biotin_BS"/>
</dbReference>
<evidence type="ECO:0000256" key="6">
    <source>
        <dbReference type="ARBA" id="ARBA00023160"/>
    </source>
</evidence>
<evidence type="ECO:0000256" key="5">
    <source>
        <dbReference type="ARBA" id="ARBA00023098"/>
    </source>
</evidence>
<dbReference type="SUPFAM" id="SSF51230">
    <property type="entry name" value="Single hybrid motif"/>
    <property type="match status" value="1"/>
</dbReference>
<evidence type="ECO:0000256" key="8">
    <source>
        <dbReference type="RuleBase" id="RU364072"/>
    </source>
</evidence>
<gene>
    <name evidence="10" type="primary">accB</name>
    <name evidence="10" type="ORF">QUE93_05055</name>
</gene>
<keyword evidence="11" id="KW-1185">Reference proteome</keyword>
<keyword evidence="5 8" id="KW-0443">Lipid metabolism</keyword>
<dbReference type="InterPro" id="IPR050709">
    <property type="entry name" value="Biotin_Carboxyl_Carrier/Decarb"/>
</dbReference>